<accession>A0A0F9A881</accession>
<dbReference type="AlphaFoldDB" id="A0A0F9A881"/>
<dbReference type="EMBL" id="LAZR01044017">
    <property type="protein sequence ID" value="KKL05670.1"/>
    <property type="molecule type" value="Genomic_DNA"/>
</dbReference>
<comment type="caution">
    <text evidence="1">The sequence shown here is derived from an EMBL/GenBank/DDBJ whole genome shotgun (WGS) entry which is preliminary data.</text>
</comment>
<evidence type="ECO:0000313" key="1">
    <source>
        <dbReference type="EMBL" id="KKL05670.1"/>
    </source>
</evidence>
<gene>
    <name evidence="1" type="ORF">LCGC14_2603690</name>
</gene>
<protein>
    <submittedName>
        <fullName evidence="1">Uncharacterized protein</fullName>
    </submittedName>
</protein>
<sequence>MNIKKLKTSQLLDKVEGDDVPDEIFDELFAREPFGDMFDRLIELEEENSQLKIILKRHQHVESGKSVVEI</sequence>
<organism evidence="1">
    <name type="scientific">marine sediment metagenome</name>
    <dbReference type="NCBI Taxonomy" id="412755"/>
    <lineage>
        <taxon>unclassified sequences</taxon>
        <taxon>metagenomes</taxon>
        <taxon>ecological metagenomes</taxon>
    </lineage>
</organism>
<name>A0A0F9A881_9ZZZZ</name>
<reference evidence="1" key="1">
    <citation type="journal article" date="2015" name="Nature">
        <title>Complex archaea that bridge the gap between prokaryotes and eukaryotes.</title>
        <authorList>
            <person name="Spang A."/>
            <person name="Saw J.H."/>
            <person name="Jorgensen S.L."/>
            <person name="Zaremba-Niedzwiedzka K."/>
            <person name="Martijn J."/>
            <person name="Lind A.E."/>
            <person name="van Eijk R."/>
            <person name="Schleper C."/>
            <person name="Guy L."/>
            <person name="Ettema T.J."/>
        </authorList>
    </citation>
    <scope>NUCLEOTIDE SEQUENCE</scope>
</reference>
<proteinExistence type="predicted"/>